<dbReference type="eggNOG" id="COG0484">
    <property type="taxonomic scope" value="Bacteria"/>
</dbReference>
<feature type="domain" description="J" evidence="14">
    <location>
        <begin position="5"/>
        <end position="70"/>
    </location>
</feature>
<feature type="binding site" evidence="12">
    <location>
        <position position="199"/>
    </location>
    <ligand>
        <name>Zn(2+)</name>
        <dbReference type="ChEBI" id="CHEBI:29105"/>
        <label>1</label>
    </ligand>
</feature>
<dbReference type="InterPro" id="IPR012724">
    <property type="entry name" value="DnaJ"/>
</dbReference>
<dbReference type="PROSITE" id="PS51188">
    <property type="entry name" value="ZF_CR"/>
    <property type="match status" value="1"/>
</dbReference>
<dbReference type="SUPFAM" id="SSF46565">
    <property type="entry name" value="Chaperone J-domain"/>
    <property type="match status" value="1"/>
</dbReference>
<feature type="binding site" evidence="12">
    <location>
        <position position="147"/>
    </location>
    <ligand>
        <name>Zn(2+)</name>
        <dbReference type="ChEBI" id="CHEBI:29105"/>
        <label>1</label>
    </ligand>
</feature>
<feature type="binding site" evidence="12">
    <location>
        <position position="188"/>
    </location>
    <ligand>
        <name>Zn(2+)</name>
        <dbReference type="ChEBI" id="CHEBI:29105"/>
        <label>2</label>
    </ligand>
</feature>
<dbReference type="SUPFAM" id="SSF57938">
    <property type="entry name" value="DnaJ/Hsp40 cysteine-rich domain"/>
    <property type="match status" value="1"/>
</dbReference>
<sequence>MEEFDYYEVLEVQRNASGDEIKKAYRKMALKYHPDRNPDDKEAEEMFKKVNEAYQILSDKEKRQIYDTYGKKGLESSGFGFGDMGESIFDIFNSVFGGNFGGFGGFSQRSKKNEKYPRDLGIALELTFQEAVFGCKKEIEILYKKSCDSCQGSGAKDGKVETCKVCKGSGRETFSQGFMTFAQTCSKCNGSGQMISEKCEKCHGKGYKEEKEKFEVNIPEGVDSHNQIRVTQRGNLMPDGTRGDLYIEIQALEDEHFIRHHNDIYLEVPVFFTLVMLGGTIKIPALTKELELKIPIGVKDKQQFVFHGEGVKSVNGNKKGNFIAVVNITYPTKLDEKQKSLLNELHQSFGYEEAKPINCLEGLVDKIKNWFK</sequence>
<protein>
    <recommendedName>
        <fullName evidence="11 12">Chaperone protein DnaJ</fullName>
    </recommendedName>
</protein>
<dbReference type="SUPFAM" id="SSF49493">
    <property type="entry name" value="HSP40/DnaJ peptide-binding domain"/>
    <property type="match status" value="2"/>
</dbReference>
<dbReference type="NCBIfam" id="TIGR02349">
    <property type="entry name" value="DnaJ_bact"/>
    <property type="match status" value="1"/>
</dbReference>
<evidence type="ECO:0000256" key="11">
    <source>
        <dbReference type="ARBA" id="ARBA00067609"/>
    </source>
</evidence>
<dbReference type="GO" id="GO:0005524">
    <property type="term" value="F:ATP binding"/>
    <property type="evidence" value="ECO:0007669"/>
    <property type="project" value="InterPro"/>
</dbReference>
<accession>C5ZZ09</accession>
<evidence type="ECO:0000313" key="16">
    <source>
        <dbReference type="EMBL" id="EES89267.1"/>
    </source>
</evidence>
<dbReference type="HOGENOM" id="CLU_017633_0_7_7"/>
<dbReference type="Gene3D" id="2.10.230.10">
    <property type="entry name" value="Heat shock protein DnaJ, cysteine-rich domain"/>
    <property type="match status" value="1"/>
</dbReference>
<keyword evidence="8 12" id="KW-0143">Chaperone</keyword>
<dbReference type="SMART" id="SM00271">
    <property type="entry name" value="DnaJ"/>
    <property type="match status" value="1"/>
</dbReference>
<comment type="domain">
    <text evidence="12">The J domain is necessary and sufficient to stimulate DnaK ATPase activity. Zinc center 1 plays an important role in the autonomous, DnaK-independent chaperone activity of DnaJ. Zinc center 2 is essential for interaction with DnaK and for DnaJ activity.</text>
</comment>
<dbReference type="CDD" id="cd10747">
    <property type="entry name" value="DnaJ_C"/>
    <property type="match status" value="1"/>
</dbReference>
<evidence type="ECO:0000259" key="15">
    <source>
        <dbReference type="PROSITE" id="PS51188"/>
    </source>
</evidence>
<comment type="cofactor">
    <cofactor evidence="12">
        <name>Zn(2+)</name>
        <dbReference type="ChEBI" id="CHEBI:29105"/>
    </cofactor>
    <text evidence="12">Binds 2 Zn(2+) ions per monomer.</text>
</comment>
<keyword evidence="1 12" id="KW-0963">Cytoplasm</keyword>
<feature type="binding site" evidence="12">
    <location>
        <position position="202"/>
    </location>
    <ligand>
        <name>Zn(2+)</name>
        <dbReference type="ChEBI" id="CHEBI:29105"/>
        <label>1</label>
    </ligand>
</feature>
<dbReference type="GO" id="GO:0006260">
    <property type="term" value="P:DNA replication"/>
    <property type="evidence" value="ECO:0007669"/>
    <property type="project" value="UniProtKB-KW"/>
</dbReference>
<dbReference type="NCBIfam" id="NF008035">
    <property type="entry name" value="PRK10767.1"/>
    <property type="match status" value="1"/>
</dbReference>
<evidence type="ECO:0000256" key="9">
    <source>
        <dbReference type="ARBA" id="ARBA00053423"/>
    </source>
</evidence>
<dbReference type="Pfam" id="PF00226">
    <property type="entry name" value="DnaJ"/>
    <property type="match status" value="1"/>
</dbReference>
<dbReference type="Gene3D" id="1.10.287.110">
    <property type="entry name" value="DnaJ domain"/>
    <property type="match status" value="1"/>
</dbReference>
<dbReference type="GO" id="GO:0005737">
    <property type="term" value="C:cytoplasm"/>
    <property type="evidence" value="ECO:0007669"/>
    <property type="project" value="UniProtKB-SubCell"/>
</dbReference>
<feature type="binding site" evidence="12">
    <location>
        <position position="166"/>
    </location>
    <ligand>
        <name>Zn(2+)</name>
        <dbReference type="ChEBI" id="CHEBI:29105"/>
        <label>2</label>
    </ligand>
</feature>
<comment type="subcellular location">
    <subcellularLocation>
        <location evidence="12">Cytoplasm</location>
    </subcellularLocation>
</comment>
<feature type="repeat" description="CXXCXGXG motif" evidence="12">
    <location>
        <begin position="185"/>
        <end position="192"/>
    </location>
</feature>
<evidence type="ECO:0000313" key="17">
    <source>
        <dbReference type="Proteomes" id="UP000007032"/>
    </source>
</evidence>
<dbReference type="Proteomes" id="UP000007032">
    <property type="component" value="Chromosome"/>
</dbReference>
<dbReference type="GO" id="GO:0031072">
    <property type="term" value="F:heat shock protein binding"/>
    <property type="evidence" value="ECO:0007669"/>
    <property type="project" value="InterPro"/>
</dbReference>
<feature type="repeat" description="CXXCXGXG motif" evidence="12">
    <location>
        <begin position="147"/>
        <end position="154"/>
    </location>
</feature>
<dbReference type="PROSITE" id="PS00636">
    <property type="entry name" value="DNAJ_1"/>
    <property type="match status" value="1"/>
</dbReference>
<dbReference type="HAMAP" id="MF_01152">
    <property type="entry name" value="DnaJ"/>
    <property type="match status" value="1"/>
</dbReference>
<reference evidence="16 17" key="1">
    <citation type="journal article" date="2009" name="J. Bacteriol.">
        <title>Genome sequence of the emerging pathogen Helicobacter canadensis.</title>
        <authorList>
            <person name="Loman N.J."/>
            <person name="Snyder L.A."/>
            <person name="Linton J.D."/>
            <person name="Langdon R."/>
            <person name="Lawson A.J."/>
            <person name="Weinstock G.M."/>
            <person name="Wren B.W."/>
            <person name="Pallen M.J."/>
        </authorList>
    </citation>
    <scope>NUCLEOTIDE SEQUENCE [LARGE SCALE GENOMIC DNA]</scope>
    <source>
        <strain evidence="16 17">MIT 98-5491</strain>
    </source>
</reference>
<evidence type="ECO:0000256" key="5">
    <source>
        <dbReference type="ARBA" id="ARBA00022771"/>
    </source>
</evidence>
<dbReference type="InterPro" id="IPR036869">
    <property type="entry name" value="J_dom_sf"/>
</dbReference>
<dbReference type="PANTHER" id="PTHR43096">
    <property type="entry name" value="DNAJ HOMOLOG 1, MITOCHONDRIAL-RELATED"/>
    <property type="match status" value="1"/>
</dbReference>
<name>C5ZZ09_9HELI</name>
<feature type="binding site" evidence="12">
    <location>
        <position position="163"/>
    </location>
    <ligand>
        <name>Zn(2+)</name>
        <dbReference type="ChEBI" id="CHEBI:29105"/>
        <label>2</label>
    </ligand>
</feature>
<keyword evidence="6 12" id="KW-0862">Zinc</keyword>
<dbReference type="CDD" id="cd10719">
    <property type="entry name" value="DnaJ_zf"/>
    <property type="match status" value="1"/>
</dbReference>
<keyword evidence="3 12" id="KW-0479">Metal-binding</keyword>
<dbReference type="PRINTS" id="PR00625">
    <property type="entry name" value="JDOMAIN"/>
</dbReference>
<dbReference type="GO" id="GO:0051082">
    <property type="term" value="F:unfolded protein binding"/>
    <property type="evidence" value="ECO:0007669"/>
    <property type="project" value="UniProtKB-UniRule"/>
</dbReference>
<dbReference type="AlphaFoldDB" id="C5ZZ09"/>
<dbReference type="GO" id="GO:0009408">
    <property type="term" value="P:response to heat"/>
    <property type="evidence" value="ECO:0007669"/>
    <property type="project" value="InterPro"/>
</dbReference>
<evidence type="ECO:0000259" key="14">
    <source>
        <dbReference type="PROSITE" id="PS50076"/>
    </source>
</evidence>
<gene>
    <name evidence="12 16" type="primary">dnaJ</name>
    <name evidence="16" type="ORF">HCAN_0550</name>
</gene>
<dbReference type="PANTHER" id="PTHR43096:SF48">
    <property type="entry name" value="CHAPERONE PROTEIN DNAJ"/>
    <property type="match status" value="1"/>
</dbReference>
<dbReference type="EMBL" id="CM000776">
    <property type="protein sequence ID" value="EES89267.1"/>
    <property type="molecule type" value="Genomic_DNA"/>
</dbReference>
<comment type="function">
    <text evidence="9 12">Participates actively in the response to hyperosmotic and heat shock by preventing the aggregation of stress-denatured proteins and by disaggregating proteins, also in an autonomous, DnaK-independent fashion. Unfolded proteins bind initially to DnaJ; upon interaction with the DnaJ-bound protein, DnaK hydrolyzes its bound ATP, resulting in the formation of a stable complex. GrpE releases ADP from DnaK; ATP binding to DnaK triggers the release of the substrate protein, thus completing the reaction cycle. Several rounds of ATP-dependent interactions between DnaJ, DnaK and GrpE are required for fully efficient folding. Also involved, together with DnaK and GrpE, in the DNA replication of plasmids through activation of initiation proteins.</text>
</comment>
<dbReference type="GO" id="GO:0042026">
    <property type="term" value="P:protein refolding"/>
    <property type="evidence" value="ECO:0007669"/>
    <property type="project" value="TreeGrafter"/>
</dbReference>
<evidence type="ECO:0000256" key="3">
    <source>
        <dbReference type="ARBA" id="ARBA00022723"/>
    </source>
</evidence>
<evidence type="ECO:0000256" key="7">
    <source>
        <dbReference type="ARBA" id="ARBA00023016"/>
    </source>
</evidence>
<evidence type="ECO:0000256" key="12">
    <source>
        <dbReference type="HAMAP-Rule" id="MF_01152"/>
    </source>
</evidence>
<dbReference type="GO" id="GO:0008270">
    <property type="term" value="F:zinc ion binding"/>
    <property type="evidence" value="ECO:0007669"/>
    <property type="project" value="UniProtKB-UniRule"/>
</dbReference>
<dbReference type="InterPro" id="IPR001623">
    <property type="entry name" value="DnaJ_domain"/>
</dbReference>
<comment type="subunit">
    <text evidence="12">Homodimer.</text>
</comment>
<dbReference type="Gene3D" id="2.60.260.20">
    <property type="entry name" value="Urease metallochaperone UreE, N-terminal domain"/>
    <property type="match status" value="2"/>
</dbReference>
<dbReference type="InterPro" id="IPR002939">
    <property type="entry name" value="DnaJ_C"/>
</dbReference>
<dbReference type="FunFam" id="1.10.287.110:FF:000034">
    <property type="entry name" value="Chaperone protein DnaJ"/>
    <property type="match status" value="1"/>
</dbReference>
<evidence type="ECO:0000256" key="6">
    <source>
        <dbReference type="ARBA" id="ARBA00022833"/>
    </source>
</evidence>
<feature type="repeat" description="CXXCXGXG motif" evidence="12">
    <location>
        <begin position="199"/>
        <end position="206"/>
    </location>
</feature>
<keyword evidence="7 12" id="KW-0346">Stress response</keyword>
<feature type="zinc finger region" description="CR-type" evidence="13">
    <location>
        <begin position="134"/>
        <end position="211"/>
    </location>
</feature>
<dbReference type="Pfam" id="PF01556">
    <property type="entry name" value="DnaJ_C"/>
    <property type="match status" value="1"/>
</dbReference>
<dbReference type="Pfam" id="PF00684">
    <property type="entry name" value="DnaJ_CXXCXGXG"/>
    <property type="match status" value="1"/>
</dbReference>
<dbReference type="STRING" id="537970.HCAN_0550"/>
<feature type="binding site" evidence="12">
    <location>
        <position position="185"/>
    </location>
    <ligand>
        <name>Zn(2+)</name>
        <dbReference type="ChEBI" id="CHEBI:29105"/>
        <label>2</label>
    </ligand>
</feature>
<evidence type="ECO:0000256" key="2">
    <source>
        <dbReference type="ARBA" id="ARBA00022705"/>
    </source>
</evidence>
<dbReference type="OrthoDB" id="9779889at2"/>
<dbReference type="FunFam" id="2.10.230.10:FF:000002">
    <property type="entry name" value="Molecular chaperone DnaJ"/>
    <property type="match status" value="1"/>
</dbReference>
<evidence type="ECO:0000256" key="4">
    <source>
        <dbReference type="ARBA" id="ARBA00022737"/>
    </source>
</evidence>
<feature type="repeat" description="CXXCXGXG motif" evidence="12">
    <location>
        <begin position="163"/>
        <end position="170"/>
    </location>
</feature>
<keyword evidence="2 12" id="KW-0235">DNA replication</keyword>
<evidence type="ECO:0000256" key="1">
    <source>
        <dbReference type="ARBA" id="ARBA00022490"/>
    </source>
</evidence>
<feature type="domain" description="CR-type" evidence="15">
    <location>
        <begin position="134"/>
        <end position="211"/>
    </location>
</feature>
<feature type="binding site" evidence="12">
    <location>
        <position position="150"/>
    </location>
    <ligand>
        <name>Zn(2+)</name>
        <dbReference type="ChEBI" id="CHEBI:29105"/>
        <label>1</label>
    </ligand>
</feature>
<dbReference type="CDD" id="cd06257">
    <property type="entry name" value="DnaJ"/>
    <property type="match status" value="1"/>
</dbReference>
<keyword evidence="5 12" id="KW-0863">Zinc-finger</keyword>
<organism evidence="16 17">
    <name type="scientific">Helicobacter canadensis MIT 98-5491</name>
    <dbReference type="NCBI Taxonomy" id="537970"/>
    <lineage>
        <taxon>Bacteria</taxon>
        <taxon>Pseudomonadati</taxon>
        <taxon>Campylobacterota</taxon>
        <taxon>Epsilonproteobacteria</taxon>
        <taxon>Campylobacterales</taxon>
        <taxon>Helicobacteraceae</taxon>
        <taxon>Helicobacter</taxon>
    </lineage>
</organism>
<evidence type="ECO:0000256" key="8">
    <source>
        <dbReference type="ARBA" id="ARBA00023186"/>
    </source>
</evidence>
<dbReference type="PROSITE" id="PS50076">
    <property type="entry name" value="DNAJ_2"/>
    <property type="match status" value="1"/>
</dbReference>
<dbReference type="RefSeq" id="WP_006655246.1">
    <property type="nucleotide sequence ID" value="NZ_CM000776.2"/>
</dbReference>
<proteinExistence type="inferred from homology"/>
<dbReference type="InterPro" id="IPR001305">
    <property type="entry name" value="HSP_DnaJ_Cys-rich_dom"/>
</dbReference>
<evidence type="ECO:0000256" key="10">
    <source>
        <dbReference type="ARBA" id="ARBA00061004"/>
    </source>
</evidence>
<evidence type="ECO:0000256" key="13">
    <source>
        <dbReference type="PROSITE-ProRule" id="PRU00546"/>
    </source>
</evidence>
<comment type="similarity">
    <text evidence="10 12">Belongs to the DnaJ family.</text>
</comment>
<dbReference type="InterPro" id="IPR008971">
    <property type="entry name" value="HSP40/DnaJ_pept-bd"/>
</dbReference>
<keyword evidence="17" id="KW-1185">Reference proteome</keyword>
<dbReference type="InterPro" id="IPR036410">
    <property type="entry name" value="HSP_DnaJ_Cys-rich_dom_sf"/>
</dbReference>
<dbReference type="InterPro" id="IPR018253">
    <property type="entry name" value="DnaJ_domain_CS"/>
</dbReference>
<keyword evidence="4 12" id="KW-0677">Repeat</keyword>